<keyword evidence="3" id="KW-1185">Reference proteome</keyword>
<dbReference type="CDD" id="cd00093">
    <property type="entry name" value="HTH_XRE"/>
    <property type="match status" value="1"/>
</dbReference>
<dbReference type="Gene3D" id="1.10.260.40">
    <property type="entry name" value="lambda repressor-like DNA-binding domains"/>
    <property type="match status" value="1"/>
</dbReference>
<protein>
    <submittedName>
        <fullName evidence="2">Transcriptional regulator with XRE-family HTH domain</fullName>
    </submittedName>
</protein>
<dbReference type="InterPro" id="IPR001387">
    <property type="entry name" value="Cro/C1-type_HTH"/>
</dbReference>
<feature type="domain" description="HTH cro/C1-type" evidence="1">
    <location>
        <begin position="69"/>
        <end position="98"/>
    </location>
</feature>
<reference evidence="2 3" key="1">
    <citation type="submission" date="2020-08" db="EMBL/GenBank/DDBJ databases">
        <title>Genomic Encyclopedia of Type Strains, Phase IV (KMG-IV): sequencing the most valuable type-strain genomes for metagenomic binning, comparative biology and taxonomic classification.</title>
        <authorList>
            <person name="Goeker M."/>
        </authorList>
    </citation>
    <scope>NUCLEOTIDE SEQUENCE [LARGE SCALE GENOMIC DNA]</scope>
    <source>
        <strain evidence="2 3">DSM 102255</strain>
    </source>
</reference>
<dbReference type="EMBL" id="JACIJP010000002">
    <property type="protein sequence ID" value="MBB6124132.1"/>
    <property type="molecule type" value="Genomic_DNA"/>
</dbReference>
<dbReference type="RefSeq" id="WP_184079810.1">
    <property type="nucleotide sequence ID" value="NZ_JACIJP010000002.1"/>
</dbReference>
<evidence type="ECO:0000259" key="1">
    <source>
        <dbReference type="PROSITE" id="PS50943"/>
    </source>
</evidence>
<name>A0A841J1A8_9SPHN</name>
<organism evidence="2 3">
    <name type="scientific">Sphingobium subterraneum</name>
    <dbReference type="NCBI Taxonomy" id="627688"/>
    <lineage>
        <taxon>Bacteria</taxon>
        <taxon>Pseudomonadati</taxon>
        <taxon>Pseudomonadota</taxon>
        <taxon>Alphaproteobacteria</taxon>
        <taxon>Sphingomonadales</taxon>
        <taxon>Sphingomonadaceae</taxon>
        <taxon>Sphingobium</taxon>
    </lineage>
</organism>
<dbReference type="GO" id="GO:0003677">
    <property type="term" value="F:DNA binding"/>
    <property type="evidence" value="ECO:0007669"/>
    <property type="project" value="InterPro"/>
</dbReference>
<gene>
    <name evidence="2" type="ORF">FHS92_001861</name>
</gene>
<dbReference type="SMART" id="SM00530">
    <property type="entry name" value="HTH_XRE"/>
    <property type="match status" value="1"/>
</dbReference>
<dbReference type="PROSITE" id="PS50943">
    <property type="entry name" value="HTH_CROC1"/>
    <property type="match status" value="1"/>
</dbReference>
<dbReference type="AlphaFoldDB" id="A0A841J1A8"/>
<evidence type="ECO:0000313" key="3">
    <source>
        <dbReference type="Proteomes" id="UP000552700"/>
    </source>
</evidence>
<comment type="caution">
    <text evidence="2">The sequence shown here is derived from an EMBL/GenBank/DDBJ whole genome shotgun (WGS) entry which is preliminary data.</text>
</comment>
<accession>A0A841J1A8</accession>
<proteinExistence type="predicted"/>
<evidence type="ECO:0000313" key="2">
    <source>
        <dbReference type="EMBL" id="MBB6124132.1"/>
    </source>
</evidence>
<sequence length="379" mass="40654">MPRTRMLESDVYSRAALREGESHSGGTIRIDFYRQIVFPNAIREQRRRKGHESLLMLAMQIPNIPYIRLSKIERGEVFAKAPELQQIAAALGVEAQALLVDVDAPDFSIALWAGLRGESTRANREKEELALLLAAAFRARRAGDPALTLAVLQSRYALPAVIISRIENAVKAPDRWNAATVQAICAVLGVADAPYLGGWLRAAHASGSLAPWLAQIPGAAEREARTRSRIAALRAELDRLPAPEPVLRDPVPAQGAAPADRTVAVEGAPLPDGRIARAESEQRVTLPAGSGPRSFALRMCRPTLGATVPGHAILIVDPDRFPFHGGLAVLTEPEGVRVLVVTTDRDGHLLGHSLNPEKALVLDAVAPADLAMVTAVLLG</sequence>
<dbReference type="Proteomes" id="UP000552700">
    <property type="component" value="Unassembled WGS sequence"/>
</dbReference>
<dbReference type="InterPro" id="IPR010982">
    <property type="entry name" value="Lambda_DNA-bd_dom_sf"/>
</dbReference>